<keyword evidence="1" id="KW-0732">Signal</keyword>
<dbReference type="EMBL" id="BJXJ01000006">
    <property type="protein sequence ID" value="GEM74794.1"/>
    <property type="molecule type" value="Genomic_DNA"/>
</dbReference>
<feature type="signal peptide" evidence="1">
    <location>
        <begin position="1"/>
        <end position="20"/>
    </location>
</feature>
<dbReference type="InterPro" id="IPR032295">
    <property type="entry name" value="DUF4842"/>
</dbReference>
<dbReference type="AlphaFoldDB" id="A0A511QBW9"/>
<gene>
    <name evidence="4" type="ORF">VSA01S_09060</name>
</gene>
<evidence type="ECO:0000313" key="4">
    <source>
        <dbReference type="EMBL" id="GEM74794.1"/>
    </source>
</evidence>
<dbReference type="RefSeq" id="WP_050567257.1">
    <property type="nucleotide sequence ID" value="NZ_BAOJ01000014.1"/>
</dbReference>
<dbReference type="OrthoDB" id="1204817at2"/>
<name>A0A511QBW9_9VIBR</name>
<reference evidence="4 5" key="1">
    <citation type="submission" date="2019-07" db="EMBL/GenBank/DDBJ databases">
        <title>Whole genome shotgun sequence of Vibrio sagamiensis NBRC 104589.</title>
        <authorList>
            <person name="Hosoyama A."/>
            <person name="Uohara A."/>
            <person name="Ohji S."/>
            <person name="Ichikawa N."/>
        </authorList>
    </citation>
    <scope>NUCLEOTIDE SEQUENCE [LARGE SCALE GENOMIC DNA]</scope>
    <source>
        <strain evidence="4 5">NBRC 104589</strain>
    </source>
</reference>
<evidence type="ECO:0000256" key="1">
    <source>
        <dbReference type="SAM" id="SignalP"/>
    </source>
</evidence>
<evidence type="ECO:0000259" key="3">
    <source>
        <dbReference type="Pfam" id="PF16130"/>
    </source>
</evidence>
<sequence length="558" mass="62089">MKTRWLPPLLLCLFHPMVLGLTTGDLTFVNGEAPSAYSPMGTPNSTYNISNEISEDIVTKFYAKMPEGSPVDVSFIDPSKSLSIPIDADLNGASHATARVTFLTEGACFINSIGYVVFDTNNPPSSLNDISEHVIIFPNISKIPTGELVFGDTVDLNIELQPGQTIAFFLIPNGFGFFGSYNNIASMGFWGVPFYTYPNLNPEPTTELKPHNVAFIDPQHEMIVMGFEAIYRPQSDNDFNDIIFGVQISPFNAIDGVDATGTVGTKFEPLDEVVSDVEITTVYPAANTYSTIAYEDNWPLLGDYDFNDVVWRYQITEVLNESRDVKRFTASYILQSMGASYFNGFALHLPNIHISDIASATVTQNGVAVGYEVIQSESSEVILVIAEDLITDLDELGLLTETCNYYRTQVNCLAQQPANQLTFELSVEFKTPISKALIGQAPFDPFIFAKPHTHHGPFTDTPPGKSWQTHLKEFPGTSIMNGTFFNTYDDNSYGLEWFLSDNNMPWVINIRDNWDHPIEYIDISLAYPNFPIWVTSSGSTHSNWYQSPDNNKTIQANP</sequence>
<dbReference type="InterPro" id="IPR025193">
    <property type="entry name" value="DUF4114"/>
</dbReference>
<feature type="domain" description="DUF4842" evidence="3">
    <location>
        <begin position="324"/>
        <end position="545"/>
    </location>
</feature>
<dbReference type="Proteomes" id="UP000321922">
    <property type="component" value="Unassembled WGS sequence"/>
</dbReference>
<feature type="chain" id="PRO_5021965929" evidence="1">
    <location>
        <begin position="21"/>
        <end position="558"/>
    </location>
</feature>
<organism evidence="4 5">
    <name type="scientific">Vibrio sagamiensis NBRC 104589</name>
    <dbReference type="NCBI Taxonomy" id="1219064"/>
    <lineage>
        <taxon>Bacteria</taxon>
        <taxon>Pseudomonadati</taxon>
        <taxon>Pseudomonadota</taxon>
        <taxon>Gammaproteobacteria</taxon>
        <taxon>Vibrionales</taxon>
        <taxon>Vibrionaceae</taxon>
        <taxon>Vibrio</taxon>
    </lineage>
</organism>
<protein>
    <submittedName>
        <fullName evidence="4">LruC domain-containing protein</fullName>
    </submittedName>
</protein>
<dbReference type="NCBIfam" id="TIGR04456">
    <property type="entry name" value="LruC_dom"/>
    <property type="match status" value="1"/>
</dbReference>
<feature type="domain" description="DUF4114" evidence="2">
    <location>
        <begin position="160"/>
        <end position="248"/>
    </location>
</feature>
<evidence type="ECO:0000313" key="5">
    <source>
        <dbReference type="Proteomes" id="UP000321922"/>
    </source>
</evidence>
<dbReference type="Pfam" id="PF16130">
    <property type="entry name" value="DUF4842"/>
    <property type="match status" value="1"/>
</dbReference>
<keyword evidence="5" id="KW-1185">Reference proteome</keyword>
<dbReference type="Pfam" id="PF13448">
    <property type="entry name" value="DUF4114"/>
    <property type="match status" value="1"/>
</dbReference>
<evidence type="ECO:0000259" key="2">
    <source>
        <dbReference type="Pfam" id="PF13448"/>
    </source>
</evidence>
<proteinExistence type="predicted"/>
<accession>A0A511QBW9</accession>
<comment type="caution">
    <text evidence="4">The sequence shown here is derived from an EMBL/GenBank/DDBJ whole genome shotgun (WGS) entry which is preliminary data.</text>
</comment>
<dbReference type="InterPro" id="IPR031025">
    <property type="entry name" value="LruC_dom"/>
</dbReference>